<evidence type="ECO:0000256" key="3">
    <source>
        <dbReference type="ARBA" id="ARBA00022592"/>
    </source>
</evidence>
<dbReference type="Gene3D" id="3.40.190.10">
    <property type="entry name" value="Periplasmic binding protein-like II"/>
    <property type="match status" value="2"/>
</dbReference>
<evidence type="ECO:0000313" key="8">
    <source>
        <dbReference type="Proteomes" id="UP001610861"/>
    </source>
</evidence>
<dbReference type="PANTHER" id="PTHR42996:SF1">
    <property type="entry name" value="PHOSPHATE-BINDING PROTEIN PSTS"/>
    <property type="match status" value="1"/>
</dbReference>
<keyword evidence="3 4" id="KW-0592">Phosphate transport</keyword>
<keyword evidence="5" id="KW-0732">Signal</keyword>
<dbReference type="PROSITE" id="PS51257">
    <property type="entry name" value="PROKAR_LIPOPROTEIN"/>
    <property type="match status" value="1"/>
</dbReference>
<reference evidence="7 8" key="1">
    <citation type="submission" date="2024-09" db="EMBL/GenBank/DDBJ databases">
        <authorList>
            <person name="Pan X."/>
        </authorList>
    </citation>
    <scope>NUCLEOTIDE SEQUENCE [LARGE SCALE GENOMIC DNA]</scope>
    <source>
        <strain evidence="7 8">B2969</strain>
    </source>
</reference>
<dbReference type="InterPro" id="IPR005673">
    <property type="entry name" value="ABC_phos-bd_PstS"/>
</dbReference>
<gene>
    <name evidence="7" type="ORF">ACH3VR_03300</name>
</gene>
<comment type="similarity">
    <text evidence="1 4">Belongs to the PstS family.</text>
</comment>
<evidence type="ECO:0000256" key="5">
    <source>
        <dbReference type="SAM" id="SignalP"/>
    </source>
</evidence>
<dbReference type="EMBL" id="JBIQWL010000001">
    <property type="protein sequence ID" value="MFH8249380.1"/>
    <property type="molecule type" value="Genomic_DNA"/>
</dbReference>
<evidence type="ECO:0000259" key="6">
    <source>
        <dbReference type="Pfam" id="PF12849"/>
    </source>
</evidence>
<comment type="caution">
    <text evidence="7">The sequence shown here is derived from an EMBL/GenBank/DDBJ whole genome shotgun (WGS) entry which is preliminary data.</text>
</comment>
<evidence type="ECO:0000256" key="2">
    <source>
        <dbReference type="ARBA" id="ARBA00022448"/>
    </source>
</evidence>
<evidence type="ECO:0000256" key="1">
    <source>
        <dbReference type="ARBA" id="ARBA00008725"/>
    </source>
</evidence>
<protein>
    <recommendedName>
        <fullName evidence="4">Phosphate-binding protein</fullName>
    </recommendedName>
</protein>
<proteinExistence type="inferred from homology"/>
<organism evidence="7 8">
    <name type="scientific">Microbacterium alkaliflavum</name>
    <dbReference type="NCBI Taxonomy" id="3248839"/>
    <lineage>
        <taxon>Bacteria</taxon>
        <taxon>Bacillati</taxon>
        <taxon>Actinomycetota</taxon>
        <taxon>Actinomycetes</taxon>
        <taxon>Micrococcales</taxon>
        <taxon>Microbacteriaceae</taxon>
        <taxon>Microbacterium</taxon>
    </lineage>
</organism>
<evidence type="ECO:0000313" key="7">
    <source>
        <dbReference type="EMBL" id="MFH8249380.1"/>
    </source>
</evidence>
<evidence type="ECO:0000256" key="4">
    <source>
        <dbReference type="PIRNR" id="PIRNR002756"/>
    </source>
</evidence>
<dbReference type="Proteomes" id="UP001610861">
    <property type="component" value="Unassembled WGS sequence"/>
</dbReference>
<feature type="domain" description="PBP" evidence="6">
    <location>
        <begin position="56"/>
        <end position="346"/>
    </location>
</feature>
<keyword evidence="2 4" id="KW-0813">Transport</keyword>
<name>A0ABW7Q3G7_9MICO</name>
<sequence length="378" mass="37882">MKISRIAQVGAVVAVAALALAGCASNSDTSSGGSTSGSTPTPTDAAVTFKVDPSLTGTITAGGSSAQANAQAAWTAAYNAQVAGVTINYDKSQGSGGGVTNFLSGAYDFAGSDAPLNADQTTQSAALCTEGGVNIPVYLDGVAIIFNIPGVTSLKLSGPTIAKIFNLQITDWSDPAITEDNGTALPAGAITTVARSDGSGTTQNFTNYLAATQSADWPYPAGKDWPVQGNVSKQKGGSGVVQTVQAGAGTIGYADHSAIGTLNAAEIIQDGTAIAFSPEAVSATFEAAAVPAPNGVTGDLSQSFDYSKLTPDTYPIPLVSYAVLCTTFKDAAQAKLATNYLGFVTSTIGQEVAVKNAGSAALPSSILEQAQETLASIK</sequence>
<dbReference type="SUPFAM" id="SSF53850">
    <property type="entry name" value="Periplasmic binding protein-like II"/>
    <property type="match status" value="1"/>
</dbReference>
<accession>A0ABW7Q3G7</accession>
<dbReference type="Pfam" id="PF12849">
    <property type="entry name" value="PBP_like_2"/>
    <property type="match status" value="1"/>
</dbReference>
<dbReference type="PIRSF" id="PIRSF002756">
    <property type="entry name" value="PstS"/>
    <property type="match status" value="1"/>
</dbReference>
<feature type="chain" id="PRO_5046598890" description="Phosphate-binding protein" evidence="5">
    <location>
        <begin position="22"/>
        <end position="378"/>
    </location>
</feature>
<dbReference type="InterPro" id="IPR024370">
    <property type="entry name" value="PBP_domain"/>
</dbReference>
<dbReference type="RefSeq" id="WP_396639319.1">
    <property type="nucleotide sequence ID" value="NZ_JBIQWL010000001.1"/>
</dbReference>
<dbReference type="PANTHER" id="PTHR42996">
    <property type="entry name" value="PHOSPHATE-BINDING PROTEIN PSTS"/>
    <property type="match status" value="1"/>
</dbReference>
<keyword evidence="8" id="KW-1185">Reference proteome</keyword>
<feature type="signal peptide" evidence="5">
    <location>
        <begin position="1"/>
        <end position="21"/>
    </location>
</feature>
<dbReference type="InterPro" id="IPR050962">
    <property type="entry name" value="Phosphate-bind_PstS"/>
</dbReference>